<comment type="caution">
    <text evidence="3">The sequence shown here is derived from an EMBL/GenBank/DDBJ whole genome shotgun (WGS) entry which is preliminary data.</text>
</comment>
<feature type="domain" description="GAF" evidence="2">
    <location>
        <begin position="51"/>
        <end position="154"/>
    </location>
</feature>
<evidence type="ECO:0000256" key="1">
    <source>
        <dbReference type="ARBA" id="ARBA00038454"/>
    </source>
</evidence>
<comment type="similarity">
    <text evidence="1">Belongs to the free Met sulfoxide reductase family.</text>
</comment>
<dbReference type="PANTHER" id="PTHR21021">
    <property type="entry name" value="GAF/PUTATIVE CYTOSKELETAL PROTEIN"/>
    <property type="match status" value="1"/>
</dbReference>
<evidence type="ECO:0000313" key="4">
    <source>
        <dbReference type="Proteomes" id="UP001203338"/>
    </source>
</evidence>
<dbReference type="PROSITE" id="PS01320">
    <property type="entry name" value="UPF0067"/>
    <property type="match status" value="1"/>
</dbReference>
<dbReference type="Pfam" id="PF01590">
    <property type="entry name" value="GAF"/>
    <property type="match status" value="1"/>
</dbReference>
<dbReference type="InterPro" id="IPR051330">
    <property type="entry name" value="Phosphatase_reg/MetRdx"/>
</dbReference>
<keyword evidence="4" id="KW-1185">Reference proteome</keyword>
<dbReference type="InterPro" id="IPR003018">
    <property type="entry name" value="GAF"/>
</dbReference>
<sequence>MEIDANQPVQGFYSELNQLAGGLLSSEADPIAGMANLSSFLYQVMQDINWAGFYIVRDGQLVLGPFHGKPACTRIPLGKGVCGTAAGDNRIVRVADVGEFPGHIACDAASRSEIVLPVTYAGQVVAVLDIDSPIACRFSEEDEGGLAALVKLVEEHLDLARL</sequence>
<dbReference type="InterPro" id="IPR029016">
    <property type="entry name" value="GAF-like_dom_sf"/>
</dbReference>
<gene>
    <name evidence="3" type="ORF">M3P05_15600</name>
</gene>
<dbReference type="SUPFAM" id="SSF55781">
    <property type="entry name" value="GAF domain-like"/>
    <property type="match status" value="1"/>
</dbReference>
<dbReference type="Proteomes" id="UP001203338">
    <property type="component" value="Unassembled WGS sequence"/>
</dbReference>
<reference evidence="3 4" key="1">
    <citation type="submission" date="2022-05" db="EMBL/GenBank/DDBJ databases">
        <authorList>
            <person name="Park J.-S."/>
        </authorList>
    </citation>
    <scope>NUCLEOTIDE SEQUENCE [LARGE SCALE GENOMIC DNA]</scope>
    <source>
        <strain evidence="3 4">2012CJ34-2</strain>
    </source>
</reference>
<organism evidence="3 4">
    <name type="scientific">Parendozoicomonas callyspongiae</name>
    <dbReference type="NCBI Taxonomy" id="2942213"/>
    <lineage>
        <taxon>Bacteria</taxon>
        <taxon>Pseudomonadati</taxon>
        <taxon>Pseudomonadota</taxon>
        <taxon>Gammaproteobacteria</taxon>
        <taxon>Oceanospirillales</taxon>
        <taxon>Endozoicomonadaceae</taxon>
        <taxon>Parendozoicomonas</taxon>
    </lineage>
</organism>
<name>A0ABT0PIZ5_9GAMM</name>
<accession>A0ABT0PIZ5</accession>
<evidence type="ECO:0000313" key="3">
    <source>
        <dbReference type="EMBL" id="MCL6271345.1"/>
    </source>
</evidence>
<proteinExistence type="inferred from homology"/>
<dbReference type="Gene3D" id="3.30.450.40">
    <property type="match status" value="1"/>
</dbReference>
<protein>
    <submittedName>
        <fullName evidence="3">GAF domain-containing protein</fullName>
    </submittedName>
</protein>
<dbReference type="PANTHER" id="PTHR21021:SF15">
    <property type="entry name" value="FREE METHIONINE-R-SULFOXIDE REDUCTASE"/>
    <property type="match status" value="1"/>
</dbReference>
<evidence type="ECO:0000259" key="2">
    <source>
        <dbReference type="Pfam" id="PF01590"/>
    </source>
</evidence>
<dbReference type="InterPro" id="IPR000614">
    <property type="entry name" value="FRMsr_CS"/>
</dbReference>
<dbReference type="EMBL" id="JAMFLX010000023">
    <property type="protein sequence ID" value="MCL6271345.1"/>
    <property type="molecule type" value="Genomic_DNA"/>
</dbReference>